<comment type="function">
    <text evidence="2 15">Catalyzes the phosphorylation of pyruvate to phosphoenolpyruvate.</text>
</comment>
<evidence type="ECO:0000256" key="4">
    <source>
        <dbReference type="ARBA" id="ARBA00007837"/>
    </source>
</evidence>
<dbReference type="Pfam" id="PF01326">
    <property type="entry name" value="PPDK_N"/>
    <property type="match status" value="1"/>
</dbReference>
<dbReference type="SUPFAM" id="SSF51621">
    <property type="entry name" value="Phosphoenolpyruvate/pyruvate domain"/>
    <property type="match status" value="1"/>
</dbReference>
<dbReference type="PRINTS" id="PR01736">
    <property type="entry name" value="PHPHTRNFRASE"/>
</dbReference>
<keyword evidence="11 15" id="KW-0067">ATP-binding</keyword>
<comment type="similarity">
    <text evidence="4 15">Belongs to the PEP-utilizing enzyme family.</text>
</comment>
<evidence type="ECO:0000256" key="10">
    <source>
        <dbReference type="ARBA" id="ARBA00022777"/>
    </source>
</evidence>
<keyword evidence="12 15" id="KW-0460">Magnesium</keyword>
<dbReference type="AlphaFoldDB" id="H7FUD6"/>
<evidence type="ECO:0000256" key="11">
    <source>
        <dbReference type="ARBA" id="ARBA00022840"/>
    </source>
</evidence>
<dbReference type="PATRIC" id="fig|1086011.3.peg.2628"/>
<gene>
    <name evidence="19" type="ORF">HJ01_02681</name>
</gene>
<evidence type="ECO:0000256" key="15">
    <source>
        <dbReference type="PIRNR" id="PIRNR000854"/>
    </source>
</evidence>
<dbReference type="PIRSF" id="PIRSF000854">
    <property type="entry name" value="PEP_synthase"/>
    <property type="match status" value="1"/>
</dbReference>
<evidence type="ECO:0000256" key="1">
    <source>
        <dbReference type="ARBA" id="ARBA00001946"/>
    </source>
</evidence>
<dbReference type="SUPFAM" id="SSF56059">
    <property type="entry name" value="Glutathione synthetase ATP-binding domain-like"/>
    <property type="match status" value="1"/>
</dbReference>
<organism evidence="19 20">
    <name type="scientific">Flavobacterium frigoris (strain PS1)</name>
    <dbReference type="NCBI Taxonomy" id="1086011"/>
    <lineage>
        <taxon>Bacteria</taxon>
        <taxon>Pseudomonadati</taxon>
        <taxon>Bacteroidota</taxon>
        <taxon>Flavobacteriia</taxon>
        <taxon>Flavobacteriales</taxon>
        <taxon>Flavobacteriaceae</taxon>
        <taxon>Flavobacterium</taxon>
    </lineage>
</organism>
<dbReference type="eggNOG" id="COG0574">
    <property type="taxonomic scope" value="Bacteria"/>
</dbReference>
<dbReference type="EMBL" id="AHKF01000020">
    <property type="protein sequence ID" value="EIA07813.1"/>
    <property type="molecule type" value="Genomic_DNA"/>
</dbReference>
<proteinExistence type="inferred from homology"/>
<keyword evidence="9 15" id="KW-0547">Nucleotide-binding</keyword>
<dbReference type="eggNOG" id="COG1080">
    <property type="taxonomic scope" value="Bacteria"/>
</dbReference>
<evidence type="ECO:0000313" key="20">
    <source>
        <dbReference type="Proteomes" id="UP000005566"/>
    </source>
</evidence>
<evidence type="ECO:0000256" key="6">
    <source>
        <dbReference type="ARBA" id="ARBA00021623"/>
    </source>
</evidence>
<protein>
    <recommendedName>
        <fullName evidence="6 15">Phosphoenolpyruvate synthase</fullName>
        <shortName evidence="15">PEP synthase</shortName>
        <ecNumber evidence="5 15">2.7.9.2</ecNumber>
    </recommendedName>
    <alternativeName>
        <fullName evidence="13 15">Pyruvate, water dikinase</fullName>
    </alternativeName>
</protein>
<dbReference type="InterPro" id="IPR013815">
    <property type="entry name" value="ATP_grasp_subdomain_1"/>
</dbReference>
<evidence type="ECO:0000256" key="2">
    <source>
        <dbReference type="ARBA" id="ARBA00002988"/>
    </source>
</evidence>
<dbReference type="RefSeq" id="WP_007138858.1">
    <property type="nucleotide sequence ID" value="NZ_AHKF01000020.1"/>
</dbReference>
<dbReference type="InterPro" id="IPR018274">
    <property type="entry name" value="PEP_util_AS"/>
</dbReference>
<dbReference type="FunFam" id="3.30.470.20:FF:000017">
    <property type="entry name" value="Phosphoenolpyruvate synthase"/>
    <property type="match status" value="1"/>
</dbReference>
<dbReference type="InterPro" id="IPR008279">
    <property type="entry name" value="PEP-util_enz_mobile_dom"/>
</dbReference>
<evidence type="ECO:0000259" key="16">
    <source>
        <dbReference type="Pfam" id="PF00391"/>
    </source>
</evidence>
<evidence type="ECO:0000259" key="17">
    <source>
        <dbReference type="Pfam" id="PF01326"/>
    </source>
</evidence>
<dbReference type="Gene3D" id="3.30.470.20">
    <property type="entry name" value="ATP-grasp fold, B domain"/>
    <property type="match status" value="1"/>
</dbReference>
<comment type="caution">
    <text evidence="19">The sequence shown here is derived from an EMBL/GenBank/DDBJ whole genome shotgun (WGS) entry which is preliminary data.</text>
</comment>
<dbReference type="Pfam" id="PF02896">
    <property type="entry name" value="PEP-utilizers_C"/>
    <property type="match status" value="1"/>
</dbReference>
<keyword evidence="8 15" id="KW-0479">Metal-binding</keyword>
<dbReference type="InterPro" id="IPR000121">
    <property type="entry name" value="PEP_util_C"/>
</dbReference>
<dbReference type="GO" id="GO:0005524">
    <property type="term" value="F:ATP binding"/>
    <property type="evidence" value="ECO:0007669"/>
    <property type="project" value="UniProtKB-KW"/>
</dbReference>
<evidence type="ECO:0000256" key="14">
    <source>
        <dbReference type="ARBA" id="ARBA00047700"/>
    </source>
</evidence>
<name>H7FUD6_FLAFP</name>
<dbReference type="InterPro" id="IPR023151">
    <property type="entry name" value="PEP_util_CS"/>
</dbReference>
<evidence type="ECO:0000256" key="13">
    <source>
        <dbReference type="ARBA" id="ARBA00033470"/>
    </source>
</evidence>
<dbReference type="Gene3D" id="3.20.20.60">
    <property type="entry name" value="Phosphoenolpyruvate-binding domains"/>
    <property type="match status" value="1"/>
</dbReference>
<evidence type="ECO:0000256" key="3">
    <source>
        <dbReference type="ARBA" id="ARBA00004742"/>
    </source>
</evidence>
<dbReference type="Pfam" id="PF00391">
    <property type="entry name" value="PEP-utilizers"/>
    <property type="match status" value="1"/>
</dbReference>
<dbReference type="EC" id="2.7.9.2" evidence="5 15"/>
<keyword evidence="20" id="KW-1185">Reference proteome</keyword>
<dbReference type="InterPro" id="IPR036637">
    <property type="entry name" value="Phosphohistidine_dom_sf"/>
</dbReference>
<dbReference type="PANTHER" id="PTHR43030:SF1">
    <property type="entry name" value="PHOSPHOENOLPYRUVATE SYNTHASE"/>
    <property type="match status" value="1"/>
</dbReference>
<dbReference type="STRING" id="1086011.HJ01_02681"/>
<dbReference type="SUPFAM" id="SSF52009">
    <property type="entry name" value="Phosphohistidine domain"/>
    <property type="match status" value="1"/>
</dbReference>
<comment type="cofactor">
    <cofactor evidence="1 15">
        <name>Mg(2+)</name>
        <dbReference type="ChEBI" id="CHEBI:18420"/>
    </cofactor>
</comment>
<evidence type="ECO:0000313" key="19">
    <source>
        <dbReference type="EMBL" id="EIA07813.1"/>
    </source>
</evidence>
<accession>H7FUD6</accession>
<dbReference type="PROSITE" id="PS00742">
    <property type="entry name" value="PEP_ENZYMES_2"/>
    <property type="match status" value="1"/>
</dbReference>
<reference evidence="19 20" key="1">
    <citation type="journal article" date="2014" name="Acta Crystallogr. D">
        <title>Structure-based characterization and antifreeze properties of a hyperactive ice-binding protein from the Antarctic bacterium Flavobacterium frigoris PS1.</title>
        <authorList>
            <person name="Do H."/>
            <person name="Kim S.J."/>
            <person name="Kim H.J."/>
            <person name="Lee J.H."/>
        </authorList>
    </citation>
    <scope>NUCLEOTIDE SEQUENCE [LARGE SCALE GENOMIC DNA]</scope>
    <source>
        <strain evidence="19 20">PS1</strain>
    </source>
</reference>
<comment type="pathway">
    <text evidence="3 15">Carbohydrate biosynthesis; gluconeogenesis.</text>
</comment>
<dbReference type="NCBIfam" id="NF005057">
    <property type="entry name" value="PRK06464.1"/>
    <property type="match status" value="1"/>
</dbReference>
<feature type="domain" description="PEP-utilising enzyme C-terminal" evidence="18">
    <location>
        <begin position="508"/>
        <end position="788"/>
    </location>
</feature>
<dbReference type="UniPathway" id="UPA00138"/>
<dbReference type="InterPro" id="IPR006319">
    <property type="entry name" value="PEP_synth"/>
</dbReference>
<feature type="domain" description="Pyruvate phosphate dikinase AMP/ATP-binding" evidence="17">
    <location>
        <begin position="19"/>
        <end position="356"/>
    </location>
</feature>
<dbReference type="InterPro" id="IPR002192">
    <property type="entry name" value="PPDK_AMP/ATP-bd"/>
</dbReference>
<feature type="domain" description="PEP-utilising enzyme mobile" evidence="16">
    <location>
        <begin position="393"/>
        <end position="462"/>
    </location>
</feature>
<keyword evidence="7 15" id="KW-0808">Transferase</keyword>
<evidence type="ECO:0000256" key="8">
    <source>
        <dbReference type="ARBA" id="ARBA00022723"/>
    </source>
</evidence>
<dbReference type="FunFam" id="3.30.1490.20:FF:000010">
    <property type="entry name" value="Phosphoenolpyruvate synthase"/>
    <property type="match status" value="1"/>
</dbReference>
<evidence type="ECO:0000256" key="7">
    <source>
        <dbReference type="ARBA" id="ARBA00022679"/>
    </source>
</evidence>
<dbReference type="PANTHER" id="PTHR43030">
    <property type="entry name" value="PHOSPHOENOLPYRUVATE SYNTHASE"/>
    <property type="match status" value="1"/>
</dbReference>
<evidence type="ECO:0000256" key="12">
    <source>
        <dbReference type="ARBA" id="ARBA00022842"/>
    </source>
</evidence>
<dbReference type="Gene3D" id="3.50.30.10">
    <property type="entry name" value="Phosphohistidine domain"/>
    <property type="match status" value="1"/>
</dbReference>
<dbReference type="OrthoDB" id="9765468at2"/>
<sequence>MENSRHILFFNKININDIEKVGGKNASLGEMYNQLNPLGISVPNGFAITADVYRLFRKENNIESILTKLLLSLDSENYSNLTEIGEKTRKYILSARLSPEIKKEIQTAYQFLCKQSGIKNLAVAVRSSATAEDLPTASFAGRMESYLNISGEKQLEEAIHRCYASLFTDRAIKYRHDMGFAKMDIAISVGIQQMVRSDKASSGVAFTIDPDTGFQNTIIINSSWGLGENIVKGTVTPDEWMVFKPTLQNKNFNPILKRHCGRKEFTMIYAGQSKETSAEETTLNNETPIERQNQFSLQDEEVVQLSKWCYAIEKHYKKPMDIEWAKDGINNQLYIVQARPETVYGKDKKQVRKIYKLKEKGQLITQGIALGDKIACGKARILHNPQEGNQLLEGEILVTDLTNPDWDPILKKASAIITNKGGRTSHAAIVARELETVAVVGCGEATTSIKNGQQITVSCAEGKDGNVYDGKLKWEITEQDFSQLALPETDPMFILADPERAFELSFYPNKGVGLMRMEFAISNSIKIHPLALCEPEKITDSDVATEIHNLTKSYEDGKDYFIDKLAEAVSIVAAAFYPKDVIVRMSDFKSNEYANLIGGKYFEPDEENPMIGFRGASRYYSDFYKKGFALECEAMKKVRNEMGLQNVKLMIPFCRTIEEGKKVIAEMKKNGLTQGENNLEIYVMIEIPSNVILADEFAQLFDGFSIGSNDLTQLTLGLDRDSALVSYLFTEENPAVKNLIRETIHAAKRNKIKVGLCGQAPSDIPKFAQFLVEEGIDSISFNPDAMIKGIENILEAEKKNTVRL</sequence>
<keyword evidence="10 15" id="KW-0418">Kinase</keyword>
<dbReference type="Gene3D" id="3.30.1490.20">
    <property type="entry name" value="ATP-grasp fold, A domain"/>
    <property type="match status" value="1"/>
</dbReference>
<dbReference type="GO" id="GO:0008986">
    <property type="term" value="F:pyruvate, water dikinase activity"/>
    <property type="evidence" value="ECO:0007669"/>
    <property type="project" value="UniProtKB-EC"/>
</dbReference>
<dbReference type="Proteomes" id="UP000005566">
    <property type="component" value="Unassembled WGS sequence"/>
</dbReference>
<dbReference type="PROSITE" id="PS00370">
    <property type="entry name" value="PEP_ENZYMES_PHOS_SITE"/>
    <property type="match status" value="1"/>
</dbReference>
<dbReference type="InterPro" id="IPR040442">
    <property type="entry name" value="Pyrv_kinase-like_dom_sf"/>
</dbReference>
<dbReference type="NCBIfam" id="TIGR01418">
    <property type="entry name" value="PEP_synth"/>
    <property type="match status" value="1"/>
</dbReference>
<comment type="catalytic activity">
    <reaction evidence="14 15">
        <text>pyruvate + ATP + H2O = phosphoenolpyruvate + AMP + phosphate + 2 H(+)</text>
        <dbReference type="Rhea" id="RHEA:11364"/>
        <dbReference type="ChEBI" id="CHEBI:15361"/>
        <dbReference type="ChEBI" id="CHEBI:15377"/>
        <dbReference type="ChEBI" id="CHEBI:15378"/>
        <dbReference type="ChEBI" id="CHEBI:30616"/>
        <dbReference type="ChEBI" id="CHEBI:43474"/>
        <dbReference type="ChEBI" id="CHEBI:58702"/>
        <dbReference type="ChEBI" id="CHEBI:456215"/>
        <dbReference type="EC" id="2.7.9.2"/>
    </reaction>
</comment>
<dbReference type="GO" id="GO:0046872">
    <property type="term" value="F:metal ion binding"/>
    <property type="evidence" value="ECO:0007669"/>
    <property type="project" value="UniProtKB-KW"/>
</dbReference>
<dbReference type="GO" id="GO:0006094">
    <property type="term" value="P:gluconeogenesis"/>
    <property type="evidence" value="ECO:0007669"/>
    <property type="project" value="UniProtKB-UniPathway"/>
</dbReference>
<evidence type="ECO:0000256" key="9">
    <source>
        <dbReference type="ARBA" id="ARBA00022741"/>
    </source>
</evidence>
<dbReference type="InterPro" id="IPR015813">
    <property type="entry name" value="Pyrv/PenolPyrv_kinase-like_dom"/>
</dbReference>
<evidence type="ECO:0000256" key="5">
    <source>
        <dbReference type="ARBA" id="ARBA00011996"/>
    </source>
</evidence>
<evidence type="ECO:0000259" key="18">
    <source>
        <dbReference type="Pfam" id="PF02896"/>
    </source>
</evidence>